<proteinExistence type="predicted"/>
<accession>A0A142JVG5</accession>
<dbReference type="PANTHER" id="PTHR34309">
    <property type="entry name" value="SLR1406 PROTEIN"/>
    <property type="match status" value="1"/>
</dbReference>
<evidence type="ECO:0008006" key="3">
    <source>
        <dbReference type="Google" id="ProtNLM"/>
    </source>
</evidence>
<protein>
    <recommendedName>
        <fullName evidence="3">GlcG protein</fullName>
    </recommendedName>
</protein>
<dbReference type="KEGG" id="cnan:A2G96_30600"/>
<evidence type="ECO:0000313" key="2">
    <source>
        <dbReference type="Proteomes" id="UP000075238"/>
    </source>
</evidence>
<dbReference type="InterPro" id="IPR005624">
    <property type="entry name" value="PduO/GlcC-like"/>
</dbReference>
<sequence length="156" mass="16242">MDTEQHPNCLTLISYRQASQILESAMRQAQAHGSALSFVVIDSAGHLVAAARMDGAPFVTMEVARGKAFACVATGGQSGRALRQRYVDHPMVWGNIASLGYGAPLLPAIGSLPVWVDATLIGAVAASGGQAELEEETLTRAIESIGGSVTPPVRAQ</sequence>
<dbReference type="Pfam" id="PF03928">
    <property type="entry name" value="HbpS-like"/>
    <property type="match status" value="1"/>
</dbReference>
<dbReference type="AlphaFoldDB" id="A0A142JVG5"/>
<dbReference type="EMBL" id="CP014845">
    <property type="protein sequence ID" value="AMR82077.1"/>
    <property type="molecule type" value="Genomic_DNA"/>
</dbReference>
<name>A0A142JVG5_9BURK</name>
<organism evidence="1 2">
    <name type="scientific">Cupriavidus nantongensis</name>
    <dbReference type="NCBI Taxonomy" id="1796606"/>
    <lineage>
        <taxon>Bacteria</taxon>
        <taxon>Pseudomonadati</taxon>
        <taxon>Pseudomonadota</taxon>
        <taxon>Betaproteobacteria</taxon>
        <taxon>Burkholderiales</taxon>
        <taxon>Burkholderiaceae</taxon>
        <taxon>Cupriavidus</taxon>
    </lineage>
</organism>
<reference evidence="1 2" key="1">
    <citation type="submission" date="2016-03" db="EMBL/GenBank/DDBJ databases">
        <title>Complete genome sequence of a novel chlorpyrifos degrading bacterium, Cupriavidus nantongensis sp. X1.</title>
        <authorList>
            <person name="Fang L."/>
        </authorList>
    </citation>
    <scope>NUCLEOTIDE SEQUENCE [LARGE SCALE GENOMIC DNA]</scope>
    <source>
        <strain evidence="1 2">X1</strain>
    </source>
</reference>
<evidence type="ECO:0000313" key="1">
    <source>
        <dbReference type="EMBL" id="AMR82077.1"/>
    </source>
</evidence>
<dbReference type="InterPro" id="IPR038084">
    <property type="entry name" value="PduO/GlcC-like_sf"/>
</dbReference>
<dbReference type="Gene3D" id="3.30.450.150">
    <property type="entry name" value="Haem-degrading domain"/>
    <property type="match status" value="1"/>
</dbReference>
<gene>
    <name evidence="1" type="ORF">A2G96_30600</name>
</gene>
<dbReference type="Proteomes" id="UP000075238">
    <property type="component" value="Chromosome 2"/>
</dbReference>
<dbReference type="OrthoDB" id="3732157at2"/>
<dbReference type="PANTHER" id="PTHR34309:SF10">
    <property type="entry name" value="SLR1406 PROTEIN"/>
    <property type="match status" value="1"/>
</dbReference>
<dbReference type="RefSeq" id="WP_062803864.1">
    <property type="nucleotide sequence ID" value="NZ_CP014845.1"/>
</dbReference>
<dbReference type="InterPro" id="IPR052517">
    <property type="entry name" value="GlcG_carb_metab_protein"/>
</dbReference>
<dbReference type="STRING" id="1796606.A2G96_30600"/>
<dbReference type="SUPFAM" id="SSF143744">
    <property type="entry name" value="GlcG-like"/>
    <property type="match status" value="1"/>
</dbReference>
<keyword evidence="2" id="KW-1185">Reference proteome</keyword>